<name>A0ABV2QM18_9MICO</name>
<protein>
    <submittedName>
        <fullName evidence="2">Uncharacterized protein</fullName>
    </submittedName>
</protein>
<proteinExistence type="predicted"/>
<accession>A0ABV2QM18</accession>
<reference evidence="2 3" key="1">
    <citation type="submission" date="2024-06" db="EMBL/GenBank/DDBJ databases">
        <title>Sorghum-associated microbial communities from plants grown in Nebraska, USA.</title>
        <authorList>
            <person name="Schachtman D."/>
        </authorList>
    </citation>
    <scope>NUCLEOTIDE SEQUENCE [LARGE SCALE GENOMIC DNA]</scope>
    <source>
        <strain evidence="2 3">2857</strain>
    </source>
</reference>
<sequence>MRLTRTIVVGVIAAAVLSGCAIGAEPEPTPSPEQPFALAISDEAVLEALGPLPADEEFTPEQQNDFVQRSAEFHWTNVARGYPDAVRPEVVEIDRTTGGNPAALACQQASTGTPQEVAIAVYVCARQHVTIPDGTLSERQVAYLYDYQTRFVLPCYEEKGHAATIAPIDRDEFIATWPFQNWGPYPSDIEIGTVAYDQLNLMCPAVPDEWD</sequence>
<feature type="chain" id="PRO_5046396606" evidence="1">
    <location>
        <begin position="24"/>
        <end position="211"/>
    </location>
</feature>
<dbReference type="Proteomes" id="UP001549257">
    <property type="component" value="Unassembled WGS sequence"/>
</dbReference>
<dbReference type="PROSITE" id="PS51257">
    <property type="entry name" value="PROKAR_LIPOPROTEIN"/>
    <property type="match status" value="1"/>
</dbReference>
<keyword evidence="1" id="KW-0732">Signal</keyword>
<dbReference type="EMBL" id="JBEPSJ010000001">
    <property type="protein sequence ID" value="MET4582098.1"/>
    <property type="molecule type" value="Genomic_DNA"/>
</dbReference>
<keyword evidence="3" id="KW-1185">Reference proteome</keyword>
<dbReference type="RefSeq" id="WP_354024247.1">
    <property type="nucleotide sequence ID" value="NZ_JBEPSJ010000001.1"/>
</dbReference>
<evidence type="ECO:0000313" key="3">
    <source>
        <dbReference type="Proteomes" id="UP001549257"/>
    </source>
</evidence>
<organism evidence="2 3">
    <name type="scientific">Conyzicola nivalis</name>
    <dbReference type="NCBI Taxonomy" id="1477021"/>
    <lineage>
        <taxon>Bacteria</taxon>
        <taxon>Bacillati</taxon>
        <taxon>Actinomycetota</taxon>
        <taxon>Actinomycetes</taxon>
        <taxon>Micrococcales</taxon>
        <taxon>Microbacteriaceae</taxon>
        <taxon>Conyzicola</taxon>
    </lineage>
</organism>
<evidence type="ECO:0000313" key="2">
    <source>
        <dbReference type="EMBL" id="MET4582098.1"/>
    </source>
</evidence>
<feature type="signal peptide" evidence="1">
    <location>
        <begin position="1"/>
        <end position="23"/>
    </location>
</feature>
<comment type="caution">
    <text evidence="2">The sequence shown here is derived from an EMBL/GenBank/DDBJ whole genome shotgun (WGS) entry which is preliminary data.</text>
</comment>
<gene>
    <name evidence="2" type="ORF">ABIE21_001588</name>
</gene>
<evidence type="ECO:0000256" key="1">
    <source>
        <dbReference type="SAM" id="SignalP"/>
    </source>
</evidence>